<gene>
    <name evidence="1" type="ORF">ACAOBT_LOCUS11205</name>
</gene>
<evidence type="ECO:0000313" key="2">
    <source>
        <dbReference type="Proteomes" id="UP001152888"/>
    </source>
</evidence>
<accession>A0A9P0P9T9</accession>
<reference evidence="1" key="1">
    <citation type="submission" date="2022-03" db="EMBL/GenBank/DDBJ databases">
        <authorList>
            <person name="Sayadi A."/>
        </authorList>
    </citation>
    <scope>NUCLEOTIDE SEQUENCE</scope>
</reference>
<dbReference type="Proteomes" id="UP001152888">
    <property type="component" value="Unassembled WGS sequence"/>
</dbReference>
<comment type="caution">
    <text evidence="1">The sequence shown here is derived from an EMBL/GenBank/DDBJ whole genome shotgun (WGS) entry which is preliminary data.</text>
</comment>
<dbReference type="AlphaFoldDB" id="A0A9P0P9T9"/>
<protein>
    <submittedName>
        <fullName evidence="1">Uncharacterized protein</fullName>
    </submittedName>
</protein>
<keyword evidence="2" id="KW-1185">Reference proteome</keyword>
<name>A0A9P0P9T9_ACAOB</name>
<organism evidence="1 2">
    <name type="scientific">Acanthoscelides obtectus</name>
    <name type="common">Bean weevil</name>
    <name type="synonym">Bruchus obtectus</name>
    <dbReference type="NCBI Taxonomy" id="200917"/>
    <lineage>
        <taxon>Eukaryota</taxon>
        <taxon>Metazoa</taxon>
        <taxon>Ecdysozoa</taxon>
        <taxon>Arthropoda</taxon>
        <taxon>Hexapoda</taxon>
        <taxon>Insecta</taxon>
        <taxon>Pterygota</taxon>
        <taxon>Neoptera</taxon>
        <taxon>Endopterygota</taxon>
        <taxon>Coleoptera</taxon>
        <taxon>Polyphaga</taxon>
        <taxon>Cucujiformia</taxon>
        <taxon>Chrysomeloidea</taxon>
        <taxon>Chrysomelidae</taxon>
        <taxon>Bruchinae</taxon>
        <taxon>Bruchini</taxon>
        <taxon>Acanthoscelides</taxon>
    </lineage>
</organism>
<evidence type="ECO:0000313" key="1">
    <source>
        <dbReference type="EMBL" id="CAH1974623.1"/>
    </source>
</evidence>
<dbReference type="OrthoDB" id="6782743at2759"/>
<dbReference type="EMBL" id="CAKOFQ010006827">
    <property type="protein sequence ID" value="CAH1974623.1"/>
    <property type="molecule type" value="Genomic_DNA"/>
</dbReference>
<sequence>MRGGSVTRYCAASVIGVASRRSVCATKSRHATRFLCSAIKAVKARIQRNPLRKQKILSREMKIPVRTMSRIIKQDLGLGAYRRHNF</sequence>
<proteinExistence type="predicted"/>